<keyword evidence="3" id="KW-0479">Metal-binding</keyword>
<dbReference type="CDD" id="cd20335">
    <property type="entry name" value="BRcat_RBR"/>
    <property type="match status" value="1"/>
</dbReference>
<dbReference type="EMBL" id="ML996701">
    <property type="protein sequence ID" value="KAF2397960.1"/>
    <property type="molecule type" value="Genomic_DNA"/>
</dbReference>
<dbReference type="GO" id="GO:0008270">
    <property type="term" value="F:zinc ion binding"/>
    <property type="evidence" value="ECO:0007669"/>
    <property type="project" value="UniProtKB-KW"/>
</dbReference>
<evidence type="ECO:0000313" key="10">
    <source>
        <dbReference type="Proteomes" id="UP000799640"/>
    </source>
</evidence>
<dbReference type="InterPro" id="IPR051628">
    <property type="entry name" value="LUBAC_E3_Ligases"/>
</dbReference>
<dbReference type="Gene3D" id="3.30.40.10">
    <property type="entry name" value="Zinc/RING finger domain, C3HC4 (zinc finger)"/>
    <property type="match status" value="1"/>
</dbReference>
<evidence type="ECO:0000256" key="2">
    <source>
        <dbReference type="ARBA" id="ARBA00022679"/>
    </source>
</evidence>
<evidence type="ECO:0000256" key="1">
    <source>
        <dbReference type="ARBA" id="ARBA00004906"/>
    </source>
</evidence>
<comment type="pathway">
    <text evidence="1">Protein modification; protein ubiquitination.</text>
</comment>
<dbReference type="InterPro" id="IPR002867">
    <property type="entry name" value="IBR_dom"/>
</dbReference>
<evidence type="ECO:0000256" key="6">
    <source>
        <dbReference type="ARBA" id="ARBA00022786"/>
    </source>
</evidence>
<dbReference type="SUPFAM" id="SSF57850">
    <property type="entry name" value="RING/U-box"/>
    <property type="match status" value="2"/>
</dbReference>
<organism evidence="9 10">
    <name type="scientific">Trichodelitschia bisporula</name>
    <dbReference type="NCBI Taxonomy" id="703511"/>
    <lineage>
        <taxon>Eukaryota</taxon>
        <taxon>Fungi</taxon>
        <taxon>Dikarya</taxon>
        <taxon>Ascomycota</taxon>
        <taxon>Pezizomycotina</taxon>
        <taxon>Dothideomycetes</taxon>
        <taxon>Dothideomycetes incertae sedis</taxon>
        <taxon>Phaeotrichales</taxon>
        <taxon>Phaeotrichaceae</taxon>
        <taxon>Trichodelitschia</taxon>
    </lineage>
</organism>
<evidence type="ECO:0000259" key="8">
    <source>
        <dbReference type="PROSITE" id="PS51873"/>
    </source>
</evidence>
<protein>
    <recommendedName>
        <fullName evidence="8">RING-type domain-containing protein</fullName>
    </recommendedName>
</protein>
<dbReference type="GO" id="GO:0097039">
    <property type="term" value="P:protein linear polyubiquitination"/>
    <property type="evidence" value="ECO:0007669"/>
    <property type="project" value="TreeGrafter"/>
</dbReference>
<dbReference type="AlphaFoldDB" id="A0A6G1HPL7"/>
<evidence type="ECO:0000256" key="7">
    <source>
        <dbReference type="ARBA" id="ARBA00022833"/>
    </source>
</evidence>
<dbReference type="GO" id="GO:0043161">
    <property type="term" value="P:proteasome-mediated ubiquitin-dependent protein catabolic process"/>
    <property type="evidence" value="ECO:0007669"/>
    <property type="project" value="TreeGrafter"/>
</dbReference>
<dbReference type="Pfam" id="PF00097">
    <property type="entry name" value="zf-C3HC4"/>
    <property type="match status" value="1"/>
</dbReference>
<dbReference type="Pfam" id="PF01485">
    <property type="entry name" value="IBR"/>
    <property type="match status" value="1"/>
</dbReference>
<dbReference type="GO" id="GO:0004842">
    <property type="term" value="F:ubiquitin-protein transferase activity"/>
    <property type="evidence" value="ECO:0007669"/>
    <property type="project" value="TreeGrafter"/>
</dbReference>
<dbReference type="Gene3D" id="1.20.120.1750">
    <property type="match status" value="1"/>
</dbReference>
<gene>
    <name evidence="9" type="ORF">EJ06DRAFT_558390</name>
</gene>
<evidence type="ECO:0000256" key="5">
    <source>
        <dbReference type="ARBA" id="ARBA00022771"/>
    </source>
</evidence>
<keyword evidence="2" id="KW-0808">Transferase</keyword>
<dbReference type="PANTHER" id="PTHR22770:SF13">
    <property type="entry name" value="RING-TYPE DOMAIN-CONTAINING PROTEIN"/>
    <property type="match status" value="1"/>
</dbReference>
<reference evidence="9" key="1">
    <citation type="journal article" date="2020" name="Stud. Mycol.">
        <title>101 Dothideomycetes genomes: a test case for predicting lifestyles and emergence of pathogens.</title>
        <authorList>
            <person name="Haridas S."/>
            <person name="Albert R."/>
            <person name="Binder M."/>
            <person name="Bloem J."/>
            <person name="Labutti K."/>
            <person name="Salamov A."/>
            <person name="Andreopoulos B."/>
            <person name="Baker S."/>
            <person name="Barry K."/>
            <person name="Bills G."/>
            <person name="Bluhm B."/>
            <person name="Cannon C."/>
            <person name="Castanera R."/>
            <person name="Culley D."/>
            <person name="Daum C."/>
            <person name="Ezra D."/>
            <person name="Gonzalez J."/>
            <person name="Henrissat B."/>
            <person name="Kuo A."/>
            <person name="Liang C."/>
            <person name="Lipzen A."/>
            <person name="Lutzoni F."/>
            <person name="Magnuson J."/>
            <person name="Mondo S."/>
            <person name="Nolan M."/>
            <person name="Ohm R."/>
            <person name="Pangilinan J."/>
            <person name="Park H.-J."/>
            <person name="Ramirez L."/>
            <person name="Alfaro M."/>
            <person name="Sun H."/>
            <person name="Tritt A."/>
            <person name="Yoshinaga Y."/>
            <person name="Zwiers L.-H."/>
            <person name="Turgeon B."/>
            <person name="Goodwin S."/>
            <person name="Spatafora J."/>
            <person name="Crous P."/>
            <person name="Grigoriev I."/>
        </authorList>
    </citation>
    <scope>NUCLEOTIDE SEQUENCE</scope>
    <source>
        <strain evidence="9">CBS 262.69</strain>
    </source>
</reference>
<dbReference type="InterPro" id="IPR013083">
    <property type="entry name" value="Znf_RING/FYVE/PHD"/>
</dbReference>
<accession>A0A6G1HPL7</accession>
<keyword evidence="7" id="KW-0862">Zinc</keyword>
<dbReference type="InterPro" id="IPR044066">
    <property type="entry name" value="TRIAD_supradom"/>
</dbReference>
<dbReference type="PANTHER" id="PTHR22770">
    <property type="entry name" value="UBIQUITIN CONJUGATING ENZYME 7 INTERACTING PROTEIN-RELATED"/>
    <property type="match status" value="1"/>
</dbReference>
<evidence type="ECO:0000313" key="9">
    <source>
        <dbReference type="EMBL" id="KAF2397960.1"/>
    </source>
</evidence>
<sequence>MPRVTGPAPPKSVWDSSPGQAESYFLRYFGPSDDVLEGKQPPVLVDRDDDFIHRLSGALVEFDPQARVVKISLESDFSEAFITRLPWGSTPMSVAADVRSLGLKIAPDCVEISSAGIATVRVRNPNFATLLYSRLDSMPKERHWLVAAEVPPPPLSEPDLPRIESLKLLCSWAKPVRHVDLYFIRQDLPEELCFMITVGLIRIRDKVVTASFGGQSEADGDLFNSWLILWNVPFDTTEDDIKQALPPDHQPNKMYFSDPTYQINQELIKLEVNNILEQKSGPERLRWECDSRYWALVQYNNERDLRHAQEELRSALTHFSDIDLNTQVFHSIKFQVSASMFAAVRSQLRAESANWAPGLEFNMSSYAEAAQSPRILQLGSLDRACLAAIKGRIETILAGTVLATGDGIPLWAPHGIFTALQKLSFDHPVLITRNKRKSELRYFGRPDAFSDAVVAVASALEIDIPPAYPLAIHPKLLPTICPVCTSPAEDVLHTLCGHVYCRDCFENLCSNGGGEADDYDVECVGDEGKCGTIFTLAEMKEHLPADKLTEVLEKSLAKYVSNRPRGLKYCPTPDCGFLHRASARIRISKCGGCTKDICTACFGPGDGHAGRTCAEWKDERGGGYVALQRAKKNLGIKDCPRCSTPIEKVDGCNNIQCLGCRAYICWVCVTDWRGNAEVYEHLNVAHGGNGLVFRGPRVPVPGQAI</sequence>
<dbReference type="Pfam" id="PF22191">
    <property type="entry name" value="IBR_1"/>
    <property type="match status" value="1"/>
</dbReference>
<name>A0A6G1HPL7_9PEZI</name>
<dbReference type="Proteomes" id="UP000799640">
    <property type="component" value="Unassembled WGS sequence"/>
</dbReference>
<proteinExistence type="predicted"/>
<dbReference type="OrthoDB" id="10009520at2759"/>
<dbReference type="PROSITE" id="PS51873">
    <property type="entry name" value="TRIAD"/>
    <property type="match status" value="1"/>
</dbReference>
<keyword evidence="10" id="KW-1185">Reference proteome</keyword>
<evidence type="ECO:0000256" key="3">
    <source>
        <dbReference type="ARBA" id="ARBA00022723"/>
    </source>
</evidence>
<keyword evidence="6" id="KW-0833">Ubl conjugation pathway</keyword>
<evidence type="ECO:0000256" key="4">
    <source>
        <dbReference type="ARBA" id="ARBA00022737"/>
    </source>
</evidence>
<dbReference type="InterPro" id="IPR018957">
    <property type="entry name" value="Znf_C3HC4_RING-type"/>
</dbReference>
<dbReference type="GO" id="GO:0000151">
    <property type="term" value="C:ubiquitin ligase complex"/>
    <property type="evidence" value="ECO:0007669"/>
    <property type="project" value="TreeGrafter"/>
</dbReference>
<feature type="domain" description="RING-type" evidence="8">
    <location>
        <begin position="477"/>
        <end position="698"/>
    </location>
</feature>
<dbReference type="GO" id="GO:0043130">
    <property type="term" value="F:ubiquitin binding"/>
    <property type="evidence" value="ECO:0007669"/>
    <property type="project" value="TreeGrafter"/>
</dbReference>
<keyword evidence="4" id="KW-0677">Repeat</keyword>
<keyword evidence="5" id="KW-0863">Zinc-finger</keyword>